<dbReference type="SUPFAM" id="SSF56112">
    <property type="entry name" value="Protein kinase-like (PK-like)"/>
    <property type="match status" value="4"/>
</dbReference>
<feature type="domain" description="Protein kinase" evidence="7">
    <location>
        <begin position="1095"/>
        <end position="1396"/>
    </location>
</feature>
<keyword evidence="4 5" id="KW-0067">ATP-binding</keyword>
<dbReference type="GO" id="GO:0004674">
    <property type="term" value="F:protein serine/threonine kinase activity"/>
    <property type="evidence" value="ECO:0007669"/>
    <property type="project" value="UniProtKB-KW"/>
</dbReference>
<feature type="region of interest" description="Disordered" evidence="6">
    <location>
        <begin position="316"/>
        <end position="347"/>
    </location>
</feature>
<dbReference type="PROSITE" id="PS00107">
    <property type="entry name" value="PROTEIN_KINASE_ATP"/>
    <property type="match status" value="1"/>
</dbReference>
<keyword evidence="1" id="KW-0418">Kinase</keyword>
<evidence type="ECO:0000256" key="6">
    <source>
        <dbReference type="SAM" id="MobiDB-lite"/>
    </source>
</evidence>
<gene>
    <name evidence="9" type="primary">Aste57867_3315</name>
    <name evidence="8" type="ORF">As57867_003305</name>
    <name evidence="9" type="ORF">ASTE57867_3315</name>
</gene>
<evidence type="ECO:0000256" key="5">
    <source>
        <dbReference type="PROSITE-ProRule" id="PRU10141"/>
    </source>
</evidence>
<dbReference type="PANTHER" id="PTHR44329">
    <property type="entry name" value="SERINE/THREONINE-PROTEIN KINASE TNNI3K-RELATED"/>
    <property type="match status" value="1"/>
</dbReference>
<dbReference type="InterPro" id="IPR017441">
    <property type="entry name" value="Protein_kinase_ATP_BS"/>
</dbReference>
<dbReference type="EMBL" id="CAADRA010000556">
    <property type="protein sequence ID" value="VFT80485.1"/>
    <property type="molecule type" value="Genomic_DNA"/>
</dbReference>
<dbReference type="Pfam" id="PF00069">
    <property type="entry name" value="Pkinase"/>
    <property type="match status" value="4"/>
</dbReference>
<evidence type="ECO:0000313" key="9">
    <source>
        <dbReference type="EMBL" id="VFT80485.1"/>
    </source>
</evidence>
<dbReference type="Proteomes" id="UP000332933">
    <property type="component" value="Unassembled WGS sequence"/>
</dbReference>
<evidence type="ECO:0000313" key="10">
    <source>
        <dbReference type="Proteomes" id="UP000332933"/>
    </source>
</evidence>
<protein>
    <submittedName>
        <fullName evidence="9">Aste57867_3315 protein</fullName>
    </submittedName>
</protein>
<dbReference type="Pfam" id="PF17830">
    <property type="entry name" value="STI1-HOP_DP"/>
    <property type="match status" value="1"/>
</dbReference>
<sequence>MGNKAGRHVAAKAAFDEGVDIEDVDMERLYLLQLDAMLIKFKRRIAAGTFADVWLASYHGSEVAVKTLHGTRRTADQIGCFIDEIKLHAAFDSTYVVRFIGAAWTRPSDLSLVMEYMDGGDLCQYLGAFSVGAIGWDRKLSIIHDIVEGLVYLHSHNIIHRNIKSRNVLLDASTLQSKLFDFGISKEDMQATMTMGVGTFRWMAPEVIQHQDYTLSADIYSFGVLLSELTTHELPFADLKNPATGAQMPDSAIMVKVAAGTVCPTLAPTSPAWLVQLAKQCLSNDPNDRPTAMQIGYSLLSIMRDHDYPQTRVLRQRSVPTTERSASPPFSHGELKQHTKPSTSDGELLNKVNMGDLELYRISYNALHRKKNIGSGAFADVWLASYEGNNVAVKVLHIIHTRGISMHQFQSFIAEIQLHARFESPYIVRFIGAAWTRPSDLSLVMEYMDGGDLRDYLHSFSMDAIGWDRKLSIIHDIVEGLVYLHSLNIIHRDIKSRNVLLDASTLQSKLFDFGISKEDVQATMTVGIGTFRWMAPEVIQHQDYTLSADIYSFGVLLSELTTHELPYADLINPATGAQMPVSAIMVKVAAGTVCPTLAPTSPAWLVQLAKQCLSNDPNDRPTVTEISAIVRKIMLECVPPEATLQIKMESLVESLPTICKVDLCDLEPFRLGTGDIAIAKPVGRGTSMEVFAATFGASPVAVKQLLPVKKSSDHAVEKFVQEIKLHITAKSPFIVTFVGVAWTTPSDLMLVTELMDGDLRTFLETSPMNAVDWNLKFKCAYDIASALVYLHTLRPRIIHRDIKSRNVLVRTASLECKLADLGASREFDGDIQTLTAGVGTFRWMAPEVFQDTHYDTWADMYSFGVLLSELATHQIPYEGLTNDRGAPMSEMAIMARVMNGTLKPEFTPDTPSWFVELAMKCLAVEPAVRPTAMQVVHLIKQKMDNQDSGGGFGLQQAKAPLSVQNPATAMAILFDDHMFFKLAQCPATMHLLADFELVTKLQAIQNCVDKASDLASDPRMAPVFVALASTQPSTDAVARAFGPDMISKIASNPRTIQFLTDSSFYLKLTSVQQDVSKLPLHMDDWRMGTVLTELLQDALALDTSTFDTLKALVAYIGQEKGKQWPLINNFVLCSEVIAASNHSIFRAENMKKRHQAWVAKLSDQRHELDFFDAIYKLGPDDVARATRHFVQCEEWGEVKILSFKCFAVVMERGLANCAERLPRLQANDFLRFSCLKEILDAIRVVHELGYIHGDIKLENVVYFGDEAGYKLIDFDNSARPGDLWAKHCTEEYCPPEMAKFMLGHTENLIALPTFDVWCAAVLVLKLFVRQGHLLEFLAIDNEDILKEIAKPGFSFQASIAAADLSERKKELLAKCLDVDPTTRGTLDDLTRLAPSLKTTTKGSELTDLYKKRNILDPSCSSGGSL</sequence>
<organism evidence="9 10">
    <name type="scientific">Aphanomyces stellatus</name>
    <dbReference type="NCBI Taxonomy" id="120398"/>
    <lineage>
        <taxon>Eukaryota</taxon>
        <taxon>Sar</taxon>
        <taxon>Stramenopiles</taxon>
        <taxon>Oomycota</taxon>
        <taxon>Saprolegniomycetes</taxon>
        <taxon>Saprolegniales</taxon>
        <taxon>Verrucalvaceae</taxon>
        <taxon>Aphanomyces</taxon>
    </lineage>
</organism>
<dbReference type="Gene3D" id="1.10.260.100">
    <property type="match status" value="2"/>
</dbReference>
<keyword evidence="10" id="KW-1185">Reference proteome</keyword>
<dbReference type="InterPro" id="IPR041243">
    <property type="entry name" value="STI1/HOP_DP"/>
</dbReference>
<feature type="domain" description="Protein kinase" evidence="7">
    <location>
        <begin position="39"/>
        <end position="309"/>
    </location>
</feature>
<dbReference type="PROSITE" id="PS50011">
    <property type="entry name" value="PROTEIN_KINASE_DOM"/>
    <property type="match status" value="4"/>
</dbReference>
<dbReference type="PANTHER" id="PTHR44329:SF214">
    <property type="entry name" value="PROTEIN KINASE DOMAIN-CONTAINING PROTEIN"/>
    <property type="match status" value="1"/>
</dbReference>
<dbReference type="InterPro" id="IPR051681">
    <property type="entry name" value="Ser/Thr_Kinases-Pseudokinases"/>
</dbReference>
<dbReference type="Gene3D" id="1.10.510.10">
    <property type="entry name" value="Transferase(Phosphotransferase) domain 1"/>
    <property type="match status" value="4"/>
</dbReference>
<accession>A0A485K9E3</accession>
<dbReference type="InterPro" id="IPR000719">
    <property type="entry name" value="Prot_kinase_dom"/>
</dbReference>
<evidence type="ECO:0000313" key="8">
    <source>
        <dbReference type="EMBL" id="KAF0715567.1"/>
    </source>
</evidence>
<keyword evidence="1" id="KW-0808">Transferase</keyword>
<keyword evidence="1" id="KW-0723">Serine/threonine-protein kinase</keyword>
<dbReference type="InterPro" id="IPR011009">
    <property type="entry name" value="Kinase-like_dom_sf"/>
</dbReference>
<dbReference type="CDD" id="cd13999">
    <property type="entry name" value="STKc_MAP3K-like"/>
    <property type="match status" value="1"/>
</dbReference>
<dbReference type="InterPro" id="IPR008271">
    <property type="entry name" value="Ser/Thr_kinase_AS"/>
</dbReference>
<evidence type="ECO:0000256" key="4">
    <source>
        <dbReference type="ARBA" id="ARBA00022840"/>
    </source>
</evidence>
<evidence type="ECO:0000256" key="3">
    <source>
        <dbReference type="ARBA" id="ARBA00022741"/>
    </source>
</evidence>
<feature type="binding site" evidence="5">
    <location>
        <position position="394"/>
    </location>
    <ligand>
        <name>ATP</name>
        <dbReference type="ChEBI" id="CHEBI:30616"/>
    </ligand>
</feature>
<proteinExistence type="predicted"/>
<dbReference type="InterPro" id="IPR001245">
    <property type="entry name" value="Ser-Thr/Tyr_kinase_cat_dom"/>
</dbReference>
<dbReference type="PRINTS" id="PR00109">
    <property type="entry name" value="TYRKINASE"/>
</dbReference>
<feature type="domain" description="Protein kinase" evidence="7">
    <location>
        <begin position="367"/>
        <end position="635"/>
    </location>
</feature>
<keyword evidence="3 5" id="KW-0547">Nucleotide-binding</keyword>
<feature type="domain" description="Protein kinase" evidence="7">
    <location>
        <begin position="676"/>
        <end position="943"/>
    </location>
</feature>
<name>A0A485K9E3_9STRA</name>
<reference evidence="9 10" key="1">
    <citation type="submission" date="2019-03" db="EMBL/GenBank/DDBJ databases">
        <authorList>
            <person name="Gaulin E."/>
            <person name="Dumas B."/>
        </authorList>
    </citation>
    <scope>NUCLEOTIDE SEQUENCE [LARGE SCALE GENOMIC DNA]</scope>
    <source>
        <strain evidence="9">CBS 568.67</strain>
    </source>
</reference>
<evidence type="ECO:0000256" key="1">
    <source>
        <dbReference type="ARBA" id="ARBA00022527"/>
    </source>
</evidence>
<dbReference type="EMBL" id="VJMH01000556">
    <property type="protein sequence ID" value="KAF0715567.1"/>
    <property type="molecule type" value="Genomic_DNA"/>
</dbReference>
<keyword evidence="2" id="KW-0677">Repeat</keyword>
<dbReference type="OrthoDB" id="103029at2759"/>
<evidence type="ECO:0000259" key="7">
    <source>
        <dbReference type="PROSITE" id="PS50011"/>
    </source>
</evidence>
<dbReference type="PROSITE" id="PS00108">
    <property type="entry name" value="PROTEIN_KINASE_ST"/>
    <property type="match status" value="3"/>
</dbReference>
<evidence type="ECO:0000256" key="2">
    <source>
        <dbReference type="ARBA" id="ARBA00022737"/>
    </source>
</evidence>
<dbReference type="SMART" id="SM00220">
    <property type="entry name" value="S_TKc"/>
    <property type="match status" value="3"/>
</dbReference>
<reference evidence="8" key="2">
    <citation type="submission" date="2019-06" db="EMBL/GenBank/DDBJ databases">
        <title>Genomics analysis of Aphanomyces spp. identifies a new class of oomycete effector associated with host adaptation.</title>
        <authorList>
            <person name="Gaulin E."/>
        </authorList>
    </citation>
    <scope>NUCLEOTIDE SEQUENCE</scope>
    <source>
        <strain evidence="8">CBS 578.67</strain>
    </source>
</reference>
<dbReference type="GO" id="GO:0005524">
    <property type="term" value="F:ATP binding"/>
    <property type="evidence" value="ECO:0007669"/>
    <property type="project" value="UniProtKB-UniRule"/>
</dbReference>
<dbReference type="Gene3D" id="3.30.200.20">
    <property type="entry name" value="Phosphorylase Kinase, domain 1"/>
    <property type="match status" value="2"/>
</dbReference>